<dbReference type="Proteomes" id="UP000789704">
    <property type="component" value="Unassembled WGS sequence"/>
</dbReference>
<feature type="transmembrane region" description="Helical" evidence="1">
    <location>
        <begin position="173"/>
        <end position="197"/>
    </location>
</feature>
<keyword evidence="1" id="KW-1133">Transmembrane helix</keyword>
<evidence type="ECO:0000313" key="2">
    <source>
        <dbReference type="EMBL" id="CAG4890045.1"/>
    </source>
</evidence>
<name>A0A9N8RU15_9BURK</name>
<protein>
    <recommendedName>
        <fullName evidence="4">DUF2182 domain-containing protein</fullName>
    </recommendedName>
</protein>
<keyword evidence="1" id="KW-0812">Transmembrane</keyword>
<dbReference type="Pfam" id="PF09948">
    <property type="entry name" value="PpoB2"/>
    <property type="match status" value="1"/>
</dbReference>
<sequence>MMSAMGEMPMPGGWTMSMTWMRMCGQTWPDVAASFLGMWAAMTVAMMMPSLVPMLLRYREAVFRTSEARLARLTMLVGAGYFSVWMAFGAVAFPLGVALAQLEMQLPALSRAVPVVAGMIVVVAGAFQFTAWKARHLACCREMPQRGRTLQADAVTAWRHGVRLGLHCGYCCAGLTAILFVIGVMDLRAMVVVTAAITAERLARSGERAMQAVGVAFVATGLVLVVQGVLAQ</sequence>
<feature type="transmembrane region" description="Helical" evidence="1">
    <location>
        <begin position="112"/>
        <end position="132"/>
    </location>
</feature>
<feature type="transmembrane region" description="Helical" evidence="1">
    <location>
        <begin position="81"/>
        <end position="100"/>
    </location>
</feature>
<organism evidence="2 3">
    <name type="scientific">Paraburkholderia saeva</name>
    <dbReference type="NCBI Taxonomy" id="2777537"/>
    <lineage>
        <taxon>Bacteria</taxon>
        <taxon>Pseudomonadati</taxon>
        <taxon>Pseudomonadota</taxon>
        <taxon>Betaproteobacteria</taxon>
        <taxon>Burkholderiales</taxon>
        <taxon>Burkholderiaceae</taxon>
        <taxon>Paraburkholderia</taxon>
    </lineage>
</organism>
<dbReference type="InterPro" id="IPR018688">
    <property type="entry name" value="PpoB2-like"/>
</dbReference>
<gene>
    <name evidence="2" type="ORF">LMG31841_00966</name>
</gene>
<evidence type="ECO:0000256" key="1">
    <source>
        <dbReference type="SAM" id="Phobius"/>
    </source>
</evidence>
<keyword evidence="3" id="KW-1185">Reference proteome</keyword>
<evidence type="ECO:0008006" key="4">
    <source>
        <dbReference type="Google" id="ProtNLM"/>
    </source>
</evidence>
<dbReference type="AlphaFoldDB" id="A0A9N8RU15"/>
<feature type="transmembrane region" description="Helical" evidence="1">
    <location>
        <begin position="209"/>
        <end position="230"/>
    </location>
</feature>
<comment type="caution">
    <text evidence="2">The sequence shown here is derived from an EMBL/GenBank/DDBJ whole genome shotgun (WGS) entry which is preliminary data.</text>
</comment>
<dbReference type="EMBL" id="CAJQZC010000002">
    <property type="protein sequence ID" value="CAG4890045.1"/>
    <property type="molecule type" value="Genomic_DNA"/>
</dbReference>
<evidence type="ECO:0000313" key="3">
    <source>
        <dbReference type="Proteomes" id="UP000789704"/>
    </source>
</evidence>
<keyword evidence="1" id="KW-0472">Membrane</keyword>
<reference evidence="2" key="1">
    <citation type="submission" date="2021-04" db="EMBL/GenBank/DDBJ databases">
        <authorList>
            <person name="Vanwijnsberghe S."/>
        </authorList>
    </citation>
    <scope>NUCLEOTIDE SEQUENCE</scope>
    <source>
        <strain evidence="2">LMG 31841</strain>
    </source>
</reference>
<proteinExistence type="predicted"/>
<accession>A0A9N8RU15</accession>